<evidence type="ECO:0000313" key="3">
    <source>
        <dbReference type="EMBL" id="SMO96274.1"/>
    </source>
</evidence>
<dbReference type="Gene3D" id="1.10.260.40">
    <property type="entry name" value="lambda repressor-like DNA-binding domains"/>
    <property type="match status" value="1"/>
</dbReference>
<dbReference type="AlphaFoldDB" id="A0A521FJS5"/>
<evidence type="ECO:0000259" key="2">
    <source>
        <dbReference type="PROSITE" id="PS50943"/>
    </source>
</evidence>
<dbReference type="CDD" id="cd00093">
    <property type="entry name" value="HTH_XRE"/>
    <property type="match status" value="1"/>
</dbReference>
<dbReference type="InterPro" id="IPR010982">
    <property type="entry name" value="Lambda_DNA-bd_dom_sf"/>
</dbReference>
<accession>A0A521FJS5</accession>
<protein>
    <submittedName>
        <fullName evidence="3">Helix-turn-helix domain-containing protein</fullName>
    </submittedName>
</protein>
<evidence type="ECO:0000256" key="1">
    <source>
        <dbReference type="ARBA" id="ARBA00023125"/>
    </source>
</evidence>
<dbReference type="SUPFAM" id="SSF47413">
    <property type="entry name" value="lambda repressor-like DNA-binding domains"/>
    <property type="match status" value="1"/>
</dbReference>
<sequence length="93" mass="10701">MSVLSENLRYLRAQKNCAQQQVANDLIISRGRYSKYEDGKSEPPLDILKLISQYFEVSIDLLISVDLRFVPLEDRSSGLLQKYLLLMYSGSKK</sequence>
<evidence type="ECO:0000313" key="4">
    <source>
        <dbReference type="Proteomes" id="UP000320300"/>
    </source>
</evidence>
<proteinExistence type="predicted"/>
<organism evidence="3 4">
    <name type="scientific">Pedobacter westerhofensis</name>
    <dbReference type="NCBI Taxonomy" id="425512"/>
    <lineage>
        <taxon>Bacteria</taxon>
        <taxon>Pseudomonadati</taxon>
        <taxon>Bacteroidota</taxon>
        <taxon>Sphingobacteriia</taxon>
        <taxon>Sphingobacteriales</taxon>
        <taxon>Sphingobacteriaceae</taxon>
        <taxon>Pedobacter</taxon>
    </lineage>
</organism>
<feature type="domain" description="HTH cro/C1-type" evidence="2">
    <location>
        <begin position="8"/>
        <end position="62"/>
    </location>
</feature>
<dbReference type="InterPro" id="IPR001387">
    <property type="entry name" value="Cro/C1-type_HTH"/>
</dbReference>
<gene>
    <name evidence="3" type="ORF">SAMN06265348_11334</name>
</gene>
<dbReference type="GO" id="GO:0003677">
    <property type="term" value="F:DNA binding"/>
    <property type="evidence" value="ECO:0007669"/>
    <property type="project" value="UniProtKB-KW"/>
</dbReference>
<keyword evidence="4" id="KW-1185">Reference proteome</keyword>
<dbReference type="EMBL" id="FXTN01000013">
    <property type="protein sequence ID" value="SMO96274.1"/>
    <property type="molecule type" value="Genomic_DNA"/>
</dbReference>
<dbReference type="PANTHER" id="PTHR46558">
    <property type="entry name" value="TRACRIPTIONAL REGULATORY PROTEIN-RELATED-RELATED"/>
    <property type="match status" value="1"/>
</dbReference>
<dbReference type="Proteomes" id="UP000320300">
    <property type="component" value="Unassembled WGS sequence"/>
</dbReference>
<dbReference type="PANTHER" id="PTHR46558:SF11">
    <property type="entry name" value="HTH-TYPE TRANSCRIPTIONAL REGULATOR XRE"/>
    <property type="match status" value="1"/>
</dbReference>
<dbReference type="OrthoDB" id="3831186at2"/>
<reference evidence="3 4" key="1">
    <citation type="submission" date="2017-05" db="EMBL/GenBank/DDBJ databases">
        <authorList>
            <person name="Varghese N."/>
            <person name="Submissions S."/>
        </authorList>
    </citation>
    <scope>NUCLEOTIDE SEQUENCE [LARGE SCALE GENOMIC DNA]</scope>
    <source>
        <strain evidence="3 4">DSM 19036</strain>
    </source>
</reference>
<name>A0A521FJS5_9SPHI</name>
<dbReference type="SMART" id="SM00530">
    <property type="entry name" value="HTH_XRE"/>
    <property type="match status" value="1"/>
</dbReference>
<dbReference type="PROSITE" id="PS50943">
    <property type="entry name" value="HTH_CROC1"/>
    <property type="match status" value="1"/>
</dbReference>
<keyword evidence="1" id="KW-0238">DNA-binding</keyword>
<dbReference type="RefSeq" id="WP_142530470.1">
    <property type="nucleotide sequence ID" value="NZ_CBCSJO010000012.1"/>
</dbReference>
<dbReference type="Pfam" id="PF01381">
    <property type="entry name" value="HTH_3"/>
    <property type="match status" value="1"/>
</dbReference>